<dbReference type="FunFam" id="1.10.510.10:FF:000571">
    <property type="entry name" value="Maternal embryonic leucine zipper kinase"/>
    <property type="match status" value="1"/>
</dbReference>
<evidence type="ECO:0000256" key="4">
    <source>
        <dbReference type="ARBA" id="ARBA00022527"/>
    </source>
</evidence>
<evidence type="ECO:0000256" key="14">
    <source>
        <dbReference type="ARBA" id="ARBA00048679"/>
    </source>
</evidence>
<dbReference type="CDD" id="cd05117">
    <property type="entry name" value="STKc_CAMK"/>
    <property type="match status" value="1"/>
</dbReference>
<evidence type="ECO:0000256" key="5">
    <source>
        <dbReference type="ARBA" id="ARBA00022679"/>
    </source>
</evidence>
<evidence type="ECO:0000259" key="17">
    <source>
        <dbReference type="PROSITE" id="PS50011"/>
    </source>
</evidence>
<comment type="catalytic activity">
    <reaction evidence="13">
        <text>L-threonyl-[protein] + ATP = O-phospho-L-threonyl-[protein] + ADP + H(+)</text>
        <dbReference type="Rhea" id="RHEA:46608"/>
        <dbReference type="Rhea" id="RHEA-COMP:11060"/>
        <dbReference type="Rhea" id="RHEA-COMP:11605"/>
        <dbReference type="ChEBI" id="CHEBI:15378"/>
        <dbReference type="ChEBI" id="CHEBI:30013"/>
        <dbReference type="ChEBI" id="CHEBI:30616"/>
        <dbReference type="ChEBI" id="CHEBI:61977"/>
        <dbReference type="ChEBI" id="CHEBI:456216"/>
        <dbReference type="EC" id="2.7.11.1"/>
    </reaction>
</comment>
<dbReference type="InterPro" id="IPR018247">
    <property type="entry name" value="EF_Hand_1_Ca_BS"/>
</dbReference>
<feature type="domain" description="EF-hand" evidence="18">
    <location>
        <begin position="453"/>
        <end position="479"/>
    </location>
</feature>
<sequence length="479" mass="54580">MGCGIIQKRGARNNRGSVVLFPGQFVQGLPESIYTFYEIKESLGSGSYGTVVSAVQKTTREHRAIKIINKFKLQNEESRKKVINEVEILKRLDHPHIVKVYEFYEDEFNLYVVMELCKGGELLDSIIKNGCLSESDTSFYMKQILSAVFYMHSLNIVHRDLKLENMLLESNTVRNIKIADFGTAIEIQPGKKLSQMIGTINYIAPEIFRKSYTEKCDMWSCGVIMYILLTGKLPFSAKSKKATIGLIIKGEYNMSSLEWKNLSNDAKDLIKHFLELNSSKRISANDAYNLPWIQASVPPDINQSLLDQVSNNLKSFRETTKFQRAVIRFIATQLLSQNERNELANIFKTFDTSGDGKINERELTTYCKKIFGTSLTDEEIHAIMIRVDTDRSGFIDYSEFLAAAMDRKKLLSIERLEAAFSAFDKDKNGKISAEELKLMLESNTRLELGAYSKLISDVDQNGDEMVDFKEFKDMMLSLV</sequence>
<reference evidence="19 20" key="1">
    <citation type="submission" date="2016-11" db="EMBL/GenBank/DDBJ databases">
        <title>The macronuclear genome of Stentor coeruleus: a giant cell with tiny introns.</title>
        <authorList>
            <person name="Slabodnick M."/>
            <person name="Ruby J.G."/>
            <person name="Reiff S.B."/>
            <person name="Swart E.C."/>
            <person name="Gosai S."/>
            <person name="Prabakaran S."/>
            <person name="Witkowska E."/>
            <person name="Larue G.E."/>
            <person name="Fisher S."/>
            <person name="Freeman R.M."/>
            <person name="Gunawardena J."/>
            <person name="Chu W."/>
            <person name="Stover N.A."/>
            <person name="Gregory B.D."/>
            <person name="Nowacki M."/>
            <person name="Derisi J."/>
            <person name="Roy S.W."/>
            <person name="Marshall W.F."/>
            <person name="Sood P."/>
        </authorList>
    </citation>
    <scope>NUCLEOTIDE SEQUENCE [LARGE SCALE GENOMIC DNA]</scope>
    <source>
        <strain evidence="19">WM001</strain>
    </source>
</reference>
<dbReference type="SUPFAM" id="SSF47473">
    <property type="entry name" value="EF-hand"/>
    <property type="match status" value="1"/>
</dbReference>
<dbReference type="InterPro" id="IPR050205">
    <property type="entry name" value="CDPK_Ser/Thr_kinases"/>
</dbReference>
<keyword evidence="4 16" id="KW-0723">Serine/threonine-protein kinase</keyword>
<dbReference type="PROSITE" id="PS00018">
    <property type="entry name" value="EF_HAND_1"/>
    <property type="match status" value="3"/>
</dbReference>
<dbReference type="EMBL" id="MPUH01001194">
    <property type="protein sequence ID" value="OMJ69469.1"/>
    <property type="molecule type" value="Genomic_DNA"/>
</dbReference>
<evidence type="ECO:0000256" key="2">
    <source>
        <dbReference type="ARBA" id="ARBA00011245"/>
    </source>
</evidence>
<dbReference type="GO" id="GO:0005509">
    <property type="term" value="F:calcium ion binding"/>
    <property type="evidence" value="ECO:0007669"/>
    <property type="project" value="InterPro"/>
</dbReference>
<keyword evidence="9" id="KW-0418">Kinase</keyword>
<comment type="similarity">
    <text evidence="12">Belongs to the protein kinase superfamily. Ser/Thr protein kinase family. CDPK subfamily.</text>
</comment>
<dbReference type="FunFam" id="1.10.238.10:FF:000001">
    <property type="entry name" value="Calmodulin 1"/>
    <property type="match status" value="1"/>
</dbReference>
<dbReference type="OrthoDB" id="40902at2759"/>
<accession>A0A1R2AY67</accession>
<comment type="subunit">
    <text evidence="2">Monomer.</text>
</comment>
<keyword evidence="6" id="KW-0479">Metal-binding</keyword>
<evidence type="ECO:0000256" key="10">
    <source>
        <dbReference type="ARBA" id="ARBA00022837"/>
    </source>
</evidence>
<evidence type="ECO:0000256" key="12">
    <source>
        <dbReference type="ARBA" id="ARBA00024334"/>
    </source>
</evidence>
<evidence type="ECO:0000313" key="19">
    <source>
        <dbReference type="EMBL" id="OMJ69469.1"/>
    </source>
</evidence>
<dbReference type="InterPro" id="IPR011992">
    <property type="entry name" value="EF-hand-dom_pair"/>
</dbReference>
<evidence type="ECO:0000256" key="1">
    <source>
        <dbReference type="ARBA" id="ARBA00001946"/>
    </source>
</evidence>
<dbReference type="SUPFAM" id="SSF56112">
    <property type="entry name" value="Protein kinase-like (PK-like)"/>
    <property type="match status" value="1"/>
</dbReference>
<dbReference type="Gene3D" id="1.10.510.10">
    <property type="entry name" value="Transferase(Phosphotransferase) domain 1"/>
    <property type="match status" value="1"/>
</dbReference>
<dbReference type="Gene3D" id="3.30.200.20">
    <property type="entry name" value="Phosphorylase Kinase, domain 1"/>
    <property type="match status" value="1"/>
</dbReference>
<comment type="cofactor">
    <cofactor evidence="1">
        <name>Mg(2+)</name>
        <dbReference type="ChEBI" id="CHEBI:18420"/>
    </cofactor>
</comment>
<keyword evidence="11 15" id="KW-0067">ATP-binding</keyword>
<keyword evidence="5" id="KW-0808">Transferase</keyword>
<dbReference type="PROSITE" id="PS00107">
    <property type="entry name" value="PROTEIN_KINASE_ATP"/>
    <property type="match status" value="1"/>
</dbReference>
<evidence type="ECO:0000256" key="6">
    <source>
        <dbReference type="ARBA" id="ARBA00022723"/>
    </source>
</evidence>
<dbReference type="Pfam" id="PF00069">
    <property type="entry name" value="Pkinase"/>
    <property type="match status" value="1"/>
</dbReference>
<evidence type="ECO:0000256" key="15">
    <source>
        <dbReference type="PROSITE-ProRule" id="PRU10141"/>
    </source>
</evidence>
<feature type="binding site" evidence="15">
    <location>
        <position position="66"/>
    </location>
    <ligand>
        <name>ATP</name>
        <dbReference type="ChEBI" id="CHEBI:30616"/>
    </ligand>
</feature>
<dbReference type="SMART" id="SM00220">
    <property type="entry name" value="S_TKc"/>
    <property type="match status" value="1"/>
</dbReference>
<protein>
    <recommendedName>
        <fullName evidence="3">non-specific serine/threonine protein kinase</fullName>
        <ecNumber evidence="3">2.7.11.1</ecNumber>
    </recommendedName>
</protein>
<dbReference type="InterPro" id="IPR017441">
    <property type="entry name" value="Protein_kinase_ATP_BS"/>
</dbReference>
<comment type="catalytic activity">
    <reaction evidence="14">
        <text>L-seryl-[protein] + ATP = O-phospho-L-seryl-[protein] + ADP + H(+)</text>
        <dbReference type="Rhea" id="RHEA:17989"/>
        <dbReference type="Rhea" id="RHEA-COMP:9863"/>
        <dbReference type="Rhea" id="RHEA-COMP:11604"/>
        <dbReference type="ChEBI" id="CHEBI:15378"/>
        <dbReference type="ChEBI" id="CHEBI:29999"/>
        <dbReference type="ChEBI" id="CHEBI:30616"/>
        <dbReference type="ChEBI" id="CHEBI:83421"/>
        <dbReference type="ChEBI" id="CHEBI:456216"/>
        <dbReference type="EC" id="2.7.11.1"/>
    </reaction>
</comment>
<dbReference type="PROSITE" id="PS50222">
    <property type="entry name" value="EF_HAND_2"/>
    <property type="match status" value="4"/>
</dbReference>
<evidence type="ECO:0000256" key="13">
    <source>
        <dbReference type="ARBA" id="ARBA00047899"/>
    </source>
</evidence>
<dbReference type="FunFam" id="3.30.200.20:FF:000315">
    <property type="entry name" value="Calcium-dependent protein kinase 3"/>
    <property type="match status" value="1"/>
</dbReference>
<feature type="domain" description="EF-hand" evidence="18">
    <location>
        <begin position="411"/>
        <end position="446"/>
    </location>
</feature>
<dbReference type="PROSITE" id="PS00108">
    <property type="entry name" value="PROTEIN_KINASE_ST"/>
    <property type="match status" value="1"/>
</dbReference>
<dbReference type="Proteomes" id="UP000187209">
    <property type="component" value="Unassembled WGS sequence"/>
</dbReference>
<evidence type="ECO:0000313" key="20">
    <source>
        <dbReference type="Proteomes" id="UP000187209"/>
    </source>
</evidence>
<dbReference type="EC" id="2.7.11.1" evidence="3"/>
<dbReference type="CDD" id="cd00051">
    <property type="entry name" value="EFh"/>
    <property type="match status" value="2"/>
</dbReference>
<feature type="domain" description="EF-hand" evidence="18">
    <location>
        <begin position="375"/>
        <end position="410"/>
    </location>
</feature>
<evidence type="ECO:0000256" key="8">
    <source>
        <dbReference type="ARBA" id="ARBA00022741"/>
    </source>
</evidence>
<dbReference type="InterPro" id="IPR011009">
    <property type="entry name" value="Kinase-like_dom_sf"/>
</dbReference>
<dbReference type="PROSITE" id="PS50011">
    <property type="entry name" value="PROTEIN_KINASE_DOM"/>
    <property type="match status" value="1"/>
</dbReference>
<dbReference type="PANTHER" id="PTHR24349">
    <property type="entry name" value="SERINE/THREONINE-PROTEIN KINASE"/>
    <property type="match status" value="1"/>
</dbReference>
<dbReference type="GO" id="GO:0005524">
    <property type="term" value="F:ATP binding"/>
    <property type="evidence" value="ECO:0007669"/>
    <property type="project" value="UniProtKB-UniRule"/>
</dbReference>
<dbReference type="GO" id="GO:0004674">
    <property type="term" value="F:protein serine/threonine kinase activity"/>
    <property type="evidence" value="ECO:0007669"/>
    <property type="project" value="UniProtKB-KW"/>
</dbReference>
<feature type="domain" description="Protein kinase" evidence="17">
    <location>
        <begin position="37"/>
        <end position="293"/>
    </location>
</feature>
<dbReference type="InterPro" id="IPR000719">
    <property type="entry name" value="Prot_kinase_dom"/>
</dbReference>
<keyword evidence="20" id="KW-1185">Reference proteome</keyword>
<evidence type="ECO:0000256" key="7">
    <source>
        <dbReference type="ARBA" id="ARBA00022737"/>
    </source>
</evidence>
<dbReference type="Pfam" id="PF13499">
    <property type="entry name" value="EF-hand_7"/>
    <property type="match status" value="2"/>
</dbReference>
<keyword evidence="8 15" id="KW-0547">Nucleotide-binding</keyword>
<dbReference type="SMART" id="SM00054">
    <property type="entry name" value="EFh"/>
    <property type="match status" value="4"/>
</dbReference>
<evidence type="ECO:0000256" key="9">
    <source>
        <dbReference type="ARBA" id="ARBA00022777"/>
    </source>
</evidence>
<comment type="caution">
    <text evidence="19">The sequence shown here is derived from an EMBL/GenBank/DDBJ whole genome shotgun (WGS) entry which is preliminary data.</text>
</comment>
<evidence type="ECO:0000256" key="16">
    <source>
        <dbReference type="RuleBase" id="RU000304"/>
    </source>
</evidence>
<keyword evidence="7" id="KW-0677">Repeat</keyword>
<feature type="domain" description="EF-hand" evidence="18">
    <location>
        <begin position="338"/>
        <end position="373"/>
    </location>
</feature>
<dbReference type="InterPro" id="IPR002048">
    <property type="entry name" value="EF_hand_dom"/>
</dbReference>
<evidence type="ECO:0000256" key="3">
    <source>
        <dbReference type="ARBA" id="ARBA00012513"/>
    </source>
</evidence>
<keyword evidence="10" id="KW-0106">Calcium</keyword>
<organism evidence="19 20">
    <name type="scientific">Stentor coeruleus</name>
    <dbReference type="NCBI Taxonomy" id="5963"/>
    <lineage>
        <taxon>Eukaryota</taxon>
        <taxon>Sar</taxon>
        <taxon>Alveolata</taxon>
        <taxon>Ciliophora</taxon>
        <taxon>Postciliodesmatophora</taxon>
        <taxon>Heterotrichea</taxon>
        <taxon>Heterotrichida</taxon>
        <taxon>Stentoridae</taxon>
        <taxon>Stentor</taxon>
    </lineage>
</organism>
<gene>
    <name evidence="19" type="ORF">SteCoe_32798</name>
</gene>
<evidence type="ECO:0000256" key="11">
    <source>
        <dbReference type="ARBA" id="ARBA00022840"/>
    </source>
</evidence>
<dbReference type="InterPro" id="IPR008271">
    <property type="entry name" value="Ser/Thr_kinase_AS"/>
</dbReference>
<evidence type="ECO:0000259" key="18">
    <source>
        <dbReference type="PROSITE" id="PS50222"/>
    </source>
</evidence>
<proteinExistence type="inferred from homology"/>
<name>A0A1R2AY67_9CILI</name>
<dbReference type="Gene3D" id="1.10.238.10">
    <property type="entry name" value="EF-hand"/>
    <property type="match status" value="2"/>
</dbReference>
<dbReference type="AlphaFoldDB" id="A0A1R2AY67"/>